<organism evidence="4 5">
    <name type="scientific">Trichomonas vaginalis (strain ATCC PRA-98 / G3)</name>
    <dbReference type="NCBI Taxonomy" id="412133"/>
    <lineage>
        <taxon>Eukaryota</taxon>
        <taxon>Metamonada</taxon>
        <taxon>Parabasalia</taxon>
        <taxon>Trichomonadida</taxon>
        <taxon>Trichomonadidae</taxon>
        <taxon>Trichomonas</taxon>
    </lineage>
</organism>
<evidence type="ECO:0000256" key="2">
    <source>
        <dbReference type="ARBA" id="ARBA00022837"/>
    </source>
</evidence>
<dbReference type="InterPro" id="IPR050145">
    <property type="entry name" value="Centrin_CML-like"/>
</dbReference>
<dbReference type="STRING" id="5722.A2E210"/>
<dbReference type="InterPro" id="IPR011992">
    <property type="entry name" value="EF-hand-dom_pair"/>
</dbReference>
<dbReference type="VEuPathDB" id="TrichDB:TVAGG3_0035780"/>
<accession>A2E210</accession>
<keyword evidence="5" id="KW-1185">Reference proteome</keyword>
<feature type="domain" description="EF-hand" evidence="3">
    <location>
        <begin position="131"/>
        <end position="164"/>
    </location>
</feature>
<proteinExistence type="predicted"/>
<sequence length="164" mass="19453">MSSRRSGIKQEEADPRQEIIEKNHQEEIEKAFHTFDTNNSNTLDKHEFRYAFRSLGFEMTKTKTDKYFEHYECLKDGMPFKIFQKIALKQYGEQTRRDVVEKAFGQFDFDKNAKIGVKDILAAYHLVGEDKTEKQVEYLIKEFDEDGDGELTYDEFCEIFFPTK</sequence>
<dbReference type="EMBL" id="DS113287">
    <property type="protein sequence ID" value="EAY13359.1"/>
    <property type="molecule type" value="Genomic_DNA"/>
</dbReference>
<dbReference type="PROSITE" id="PS00018">
    <property type="entry name" value="EF_HAND_1"/>
    <property type="match status" value="2"/>
</dbReference>
<dbReference type="PANTHER" id="PTHR23050">
    <property type="entry name" value="CALCIUM BINDING PROTEIN"/>
    <property type="match status" value="1"/>
</dbReference>
<dbReference type="KEGG" id="tva:4771336"/>
<dbReference type="Pfam" id="PF13405">
    <property type="entry name" value="EF-hand_6"/>
    <property type="match status" value="1"/>
</dbReference>
<dbReference type="RefSeq" id="XP_001325582.1">
    <property type="nucleotide sequence ID" value="XM_001325547.1"/>
</dbReference>
<dbReference type="InterPro" id="IPR002048">
    <property type="entry name" value="EF_hand_dom"/>
</dbReference>
<reference evidence="4" key="2">
    <citation type="journal article" date="2007" name="Science">
        <title>Draft genome sequence of the sexually transmitted pathogen Trichomonas vaginalis.</title>
        <authorList>
            <person name="Carlton J.M."/>
            <person name="Hirt R.P."/>
            <person name="Silva J.C."/>
            <person name="Delcher A.L."/>
            <person name="Schatz M."/>
            <person name="Zhao Q."/>
            <person name="Wortman J.R."/>
            <person name="Bidwell S.L."/>
            <person name="Alsmark U.C.M."/>
            <person name="Besteiro S."/>
            <person name="Sicheritz-Ponten T."/>
            <person name="Noel C.J."/>
            <person name="Dacks J.B."/>
            <person name="Foster P.G."/>
            <person name="Simillion C."/>
            <person name="Van de Peer Y."/>
            <person name="Miranda-Saavedra D."/>
            <person name="Barton G.J."/>
            <person name="Westrop G.D."/>
            <person name="Mueller S."/>
            <person name="Dessi D."/>
            <person name="Fiori P.L."/>
            <person name="Ren Q."/>
            <person name="Paulsen I."/>
            <person name="Zhang H."/>
            <person name="Bastida-Corcuera F.D."/>
            <person name="Simoes-Barbosa A."/>
            <person name="Brown M.T."/>
            <person name="Hayes R.D."/>
            <person name="Mukherjee M."/>
            <person name="Okumura C.Y."/>
            <person name="Schneider R."/>
            <person name="Smith A.J."/>
            <person name="Vanacova S."/>
            <person name="Villalvazo M."/>
            <person name="Haas B.J."/>
            <person name="Pertea M."/>
            <person name="Feldblyum T.V."/>
            <person name="Utterback T.R."/>
            <person name="Shu C.L."/>
            <person name="Osoegawa K."/>
            <person name="de Jong P.J."/>
            <person name="Hrdy I."/>
            <person name="Horvathova L."/>
            <person name="Zubacova Z."/>
            <person name="Dolezal P."/>
            <person name="Malik S.B."/>
            <person name="Logsdon J.M. Jr."/>
            <person name="Henze K."/>
            <person name="Gupta A."/>
            <person name="Wang C.C."/>
            <person name="Dunne R.L."/>
            <person name="Upcroft J.A."/>
            <person name="Upcroft P."/>
            <person name="White O."/>
            <person name="Salzberg S.L."/>
            <person name="Tang P."/>
            <person name="Chiu C.-H."/>
            <person name="Lee Y.-S."/>
            <person name="Embley T.M."/>
            <person name="Coombs G.H."/>
            <person name="Mottram J.C."/>
            <person name="Tachezy J."/>
            <person name="Fraser-Liggett C.M."/>
            <person name="Johnson P.J."/>
        </authorList>
    </citation>
    <scope>NUCLEOTIDE SEQUENCE [LARGE SCALE GENOMIC DNA]</scope>
    <source>
        <strain evidence="4">G3</strain>
    </source>
</reference>
<dbReference type="Gene3D" id="1.10.238.10">
    <property type="entry name" value="EF-hand"/>
    <property type="match status" value="2"/>
</dbReference>
<evidence type="ECO:0000313" key="5">
    <source>
        <dbReference type="Proteomes" id="UP000001542"/>
    </source>
</evidence>
<dbReference type="PROSITE" id="PS50222">
    <property type="entry name" value="EF_HAND_2"/>
    <property type="match status" value="3"/>
</dbReference>
<dbReference type="SMR" id="A2E210"/>
<dbReference type="SUPFAM" id="SSF47473">
    <property type="entry name" value="EF-hand"/>
    <property type="match status" value="1"/>
</dbReference>
<dbReference type="FunFam" id="1.10.238.10:FF:000003">
    <property type="entry name" value="Calmodulin A"/>
    <property type="match status" value="1"/>
</dbReference>
<dbReference type="InterPro" id="IPR018247">
    <property type="entry name" value="EF_Hand_1_Ca_BS"/>
</dbReference>
<dbReference type="CDD" id="cd00051">
    <property type="entry name" value="EFh"/>
    <property type="match status" value="2"/>
</dbReference>
<keyword evidence="2" id="KW-0106">Calcium</keyword>
<dbReference type="eggNOG" id="KOG0028">
    <property type="taxonomic scope" value="Eukaryota"/>
</dbReference>
<keyword evidence="1" id="KW-0677">Repeat</keyword>
<name>A2E210_TRIV3</name>
<dbReference type="AlphaFoldDB" id="A2E210"/>
<dbReference type="Proteomes" id="UP000001542">
    <property type="component" value="Unassembled WGS sequence"/>
</dbReference>
<dbReference type="Pfam" id="PF13499">
    <property type="entry name" value="EF-hand_7"/>
    <property type="match status" value="1"/>
</dbReference>
<dbReference type="OrthoDB" id="26525at2759"/>
<feature type="domain" description="EF-hand" evidence="3">
    <location>
        <begin position="23"/>
        <end position="58"/>
    </location>
</feature>
<reference evidence="4" key="1">
    <citation type="submission" date="2006-10" db="EMBL/GenBank/DDBJ databases">
        <authorList>
            <person name="Amadeo P."/>
            <person name="Zhao Q."/>
            <person name="Wortman J."/>
            <person name="Fraser-Liggett C."/>
            <person name="Carlton J."/>
        </authorList>
    </citation>
    <scope>NUCLEOTIDE SEQUENCE</scope>
    <source>
        <strain evidence="4">G3</strain>
    </source>
</reference>
<evidence type="ECO:0000313" key="4">
    <source>
        <dbReference type="EMBL" id="EAY13359.1"/>
    </source>
</evidence>
<dbReference type="VEuPathDB" id="TrichDB:TVAG_164690"/>
<dbReference type="GO" id="GO:0005509">
    <property type="term" value="F:calcium ion binding"/>
    <property type="evidence" value="ECO:0007669"/>
    <property type="project" value="InterPro"/>
</dbReference>
<dbReference type="SMART" id="SM00054">
    <property type="entry name" value="EFh"/>
    <property type="match status" value="3"/>
</dbReference>
<evidence type="ECO:0000259" key="3">
    <source>
        <dbReference type="PROSITE" id="PS50222"/>
    </source>
</evidence>
<protein>
    <submittedName>
        <fullName evidence="4">EF hand family protein</fullName>
    </submittedName>
</protein>
<feature type="domain" description="EF-hand" evidence="3">
    <location>
        <begin position="95"/>
        <end position="130"/>
    </location>
</feature>
<dbReference type="InParanoid" id="A2E210"/>
<gene>
    <name evidence="4" type="ORF">TVAG_164690</name>
</gene>
<evidence type="ECO:0000256" key="1">
    <source>
        <dbReference type="ARBA" id="ARBA00022737"/>
    </source>
</evidence>